<dbReference type="GO" id="GO:0044877">
    <property type="term" value="F:protein-containing complex binding"/>
    <property type="evidence" value="ECO:0007669"/>
    <property type="project" value="TreeGrafter"/>
</dbReference>
<feature type="transmembrane region" description="Helical" evidence="1">
    <location>
        <begin position="318"/>
        <end position="339"/>
    </location>
</feature>
<dbReference type="EMBL" id="LPUY01000057">
    <property type="protein sequence ID" value="KUP93212.1"/>
    <property type="molecule type" value="Genomic_DNA"/>
</dbReference>
<dbReference type="InterPro" id="IPR051207">
    <property type="entry name" value="ComplexI_NDUFA9_subunit"/>
</dbReference>
<dbReference type="Pfam" id="PF13460">
    <property type="entry name" value="NAD_binding_10"/>
    <property type="match status" value="1"/>
</dbReference>
<protein>
    <recommendedName>
        <fullName evidence="2">NAD(P)-binding domain-containing protein</fullName>
    </recommendedName>
</protein>
<sequence>MTYQTNDVLVIGAYGLIGYGISRRLIAEGYSVTGLGRNMQVARRVLSGIPWIEHDVSTLCDEAEWRRIITGFSTVVNCSGALQDGPGDDLETLHHDAVAALAAACSSEEVALIQISAVGADPQASTAFLASKGRGDAAIRAAGGKWHILRPGLVLASNAYGGTTMLRLLAAFPLVQPIAAPEVRIQTVSLDDMASTVVAAMEGQIPDGMDLDLVEPEVHSLREVVSQMRQWLGFSPAKFEIALPGFCVFSVSKFADALSWLGWRSPLRTTALKVLSEGVLAKPTDLGTFGLPPFSSLAETLGTMPVGGQDRLFARMTLLSPVIIACLCLFWLSSGIVGIARVSDAALVLEDVGWARSLAVSSVLFWAVVDITIGAAFAFRRYAPSACWAAVGVSLFYLMASTVTVPSLWVDPLGPLAKVVPSIILALVARAALEAR</sequence>
<feature type="transmembrane region" description="Helical" evidence="1">
    <location>
        <begin position="386"/>
        <end position="409"/>
    </location>
</feature>
<comment type="caution">
    <text evidence="3">The sequence shown here is derived from an EMBL/GenBank/DDBJ whole genome shotgun (WGS) entry which is preliminary data.</text>
</comment>
<dbReference type="Proteomes" id="UP000068382">
    <property type="component" value="Unassembled WGS sequence"/>
</dbReference>
<evidence type="ECO:0000256" key="1">
    <source>
        <dbReference type="SAM" id="Phobius"/>
    </source>
</evidence>
<gene>
    <name evidence="3" type="ORF">TRIHO_19290</name>
</gene>
<name>A0A132BYU2_9RHOB</name>
<dbReference type="InterPro" id="IPR036291">
    <property type="entry name" value="NAD(P)-bd_dom_sf"/>
</dbReference>
<dbReference type="AlphaFoldDB" id="A0A132BYU2"/>
<feature type="domain" description="NAD(P)-binding" evidence="2">
    <location>
        <begin position="12"/>
        <end position="160"/>
    </location>
</feature>
<keyword evidence="1" id="KW-0812">Transmembrane</keyword>
<dbReference type="SUPFAM" id="SSF51735">
    <property type="entry name" value="NAD(P)-binding Rossmann-fold domains"/>
    <property type="match status" value="1"/>
</dbReference>
<dbReference type="InterPro" id="IPR016040">
    <property type="entry name" value="NAD(P)-bd_dom"/>
</dbReference>
<dbReference type="Pfam" id="PF13781">
    <property type="entry name" value="DoxX_3"/>
    <property type="match status" value="1"/>
</dbReference>
<reference evidence="3 4" key="1">
    <citation type="submission" date="2015-12" db="EMBL/GenBank/DDBJ databases">
        <title>Genome sequence of the marine Rhodobacteraceae strain O3.65, Candidatus Tritonibacter horizontis.</title>
        <authorList>
            <person name="Poehlein A."/>
            <person name="Giebel H.A."/>
            <person name="Voget S."/>
            <person name="Brinkhoff T."/>
        </authorList>
    </citation>
    <scope>NUCLEOTIDE SEQUENCE [LARGE SCALE GENOMIC DNA]</scope>
    <source>
        <strain evidence="3 4">O3.65</strain>
    </source>
</reference>
<dbReference type="InterPro" id="IPR025695">
    <property type="entry name" value="DoxX-like"/>
</dbReference>
<dbReference type="PANTHER" id="PTHR12126">
    <property type="entry name" value="NADH-UBIQUINONE OXIDOREDUCTASE 39 KDA SUBUNIT-RELATED"/>
    <property type="match status" value="1"/>
</dbReference>
<keyword evidence="1" id="KW-1133">Transmembrane helix</keyword>
<evidence type="ECO:0000259" key="2">
    <source>
        <dbReference type="Pfam" id="PF13460"/>
    </source>
</evidence>
<accession>A0A132BYU2</accession>
<organism evidence="3 4">
    <name type="scientific">Tritonibacter horizontis</name>
    <dbReference type="NCBI Taxonomy" id="1768241"/>
    <lineage>
        <taxon>Bacteria</taxon>
        <taxon>Pseudomonadati</taxon>
        <taxon>Pseudomonadota</taxon>
        <taxon>Alphaproteobacteria</taxon>
        <taxon>Rhodobacterales</taxon>
        <taxon>Paracoccaceae</taxon>
        <taxon>Tritonibacter</taxon>
    </lineage>
</organism>
<dbReference type="RefSeq" id="WP_068242487.1">
    <property type="nucleotide sequence ID" value="NZ_LPUY01000057.1"/>
</dbReference>
<evidence type="ECO:0000313" key="4">
    <source>
        <dbReference type="Proteomes" id="UP000068382"/>
    </source>
</evidence>
<dbReference type="Gene3D" id="3.40.50.720">
    <property type="entry name" value="NAD(P)-binding Rossmann-like Domain"/>
    <property type="match status" value="1"/>
</dbReference>
<proteinExistence type="predicted"/>
<keyword evidence="1" id="KW-0472">Membrane</keyword>
<keyword evidence="4" id="KW-1185">Reference proteome</keyword>
<dbReference type="OrthoDB" id="5377001at2"/>
<evidence type="ECO:0000313" key="3">
    <source>
        <dbReference type="EMBL" id="KUP93212.1"/>
    </source>
</evidence>
<dbReference type="PANTHER" id="PTHR12126:SF11">
    <property type="entry name" value="NADH DEHYDROGENASE [UBIQUINONE] 1 ALPHA SUBCOMPLEX SUBUNIT 9, MITOCHONDRIAL"/>
    <property type="match status" value="1"/>
</dbReference>
<feature type="transmembrane region" description="Helical" evidence="1">
    <location>
        <begin position="359"/>
        <end position="379"/>
    </location>
</feature>